<dbReference type="AlphaFoldDB" id="A0A834BL66"/>
<reference evidence="1 2" key="1">
    <citation type="journal article" date="2020" name="Nature">
        <title>Six reference-quality genomes reveal evolution of bat adaptations.</title>
        <authorList>
            <person name="Jebb D."/>
            <person name="Huang Z."/>
            <person name="Pippel M."/>
            <person name="Hughes G.M."/>
            <person name="Lavrichenko K."/>
            <person name="Devanna P."/>
            <person name="Winkler S."/>
            <person name="Jermiin L.S."/>
            <person name="Skirmuntt E.C."/>
            <person name="Katzourakis A."/>
            <person name="Burkitt-Gray L."/>
            <person name="Ray D.A."/>
            <person name="Sullivan K.A.M."/>
            <person name="Roscito J.G."/>
            <person name="Kirilenko B.M."/>
            <person name="Davalos L.M."/>
            <person name="Corthals A.P."/>
            <person name="Power M.L."/>
            <person name="Jones G."/>
            <person name="Ransome R.D."/>
            <person name="Dechmann D.K.N."/>
            <person name="Locatelli A.G."/>
            <person name="Puechmaille S.J."/>
            <person name="Fedrigo O."/>
            <person name="Jarvis E.D."/>
            <person name="Hiller M."/>
            <person name="Vernes S.C."/>
            <person name="Myers E.W."/>
            <person name="Teeling E.C."/>
        </authorList>
    </citation>
    <scope>NUCLEOTIDE SEQUENCE [LARGE SCALE GENOMIC DNA]</scope>
    <source>
        <strain evidence="1">Bat1K_MPI-CBG_1</strain>
    </source>
</reference>
<proteinExistence type="predicted"/>
<comment type="caution">
    <text evidence="1">The sequence shown here is derived from an EMBL/GenBank/DDBJ whole genome shotgun (WGS) entry which is preliminary data.</text>
</comment>
<dbReference type="Proteomes" id="UP000664940">
    <property type="component" value="Unassembled WGS sequence"/>
</dbReference>
<protein>
    <submittedName>
        <fullName evidence="1">Uncharacterized protein</fullName>
    </submittedName>
</protein>
<evidence type="ECO:0000313" key="1">
    <source>
        <dbReference type="EMBL" id="KAF6131128.1"/>
    </source>
</evidence>
<accession>A0A834BL66</accession>
<dbReference type="EMBL" id="JABVXQ010000001">
    <property type="protein sequence ID" value="KAF6131128.1"/>
    <property type="molecule type" value="Genomic_DNA"/>
</dbReference>
<evidence type="ECO:0000313" key="2">
    <source>
        <dbReference type="Proteomes" id="UP000664940"/>
    </source>
</evidence>
<gene>
    <name evidence="1" type="ORF">HJG60_008017</name>
</gene>
<organism evidence="1 2">
    <name type="scientific">Phyllostomus discolor</name>
    <name type="common">pale spear-nosed bat</name>
    <dbReference type="NCBI Taxonomy" id="89673"/>
    <lineage>
        <taxon>Eukaryota</taxon>
        <taxon>Metazoa</taxon>
        <taxon>Chordata</taxon>
        <taxon>Craniata</taxon>
        <taxon>Vertebrata</taxon>
        <taxon>Euteleostomi</taxon>
        <taxon>Mammalia</taxon>
        <taxon>Eutheria</taxon>
        <taxon>Laurasiatheria</taxon>
        <taxon>Chiroptera</taxon>
        <taxon>Yangochiroptera</taxon>
        <taxon>Phyllostomidae</taxon>
        <taxon>Phyllostominae</taxon>
        <taxon>Phyllostomus</taxon>
    </lineage>
</organism>
<sequence length="172" mass="18609">MCDVHIGNQVSRGKRRGQGPCALQLTPARIVLCLLHSQSRLESLNFQQMSLGVLELTRLNSPSTPPPSHREHPQPRGLCGALTKSFPSGPPGKALSVPPPNPGSVFHSSQSHLGSYFNPKLTMTSVTNGSDRKVLFGSLTLLQVLVKPWTLTAVECIASLRHLSLTSPFLRT</sequence>
<name>A0A834BL66_9CHIR</name>